<feature type="non-terminal residue" evidence="3">
    <location>
        <position position="71"/>
    </location>
</feature>
<name>A0ABN7X8V3_GIGMA</name>
<dbReference type="PROSITE" id="PS00107">
    <property type="entry name" value="PROTEIN_KINASE_ATP"/>
    <property type="match status" value="1"/>
</dbReference>
<protein>
    <submittedName>
        <fullName evidence="3">44577_t:CDS:1</fullName>
    </submittedName>
</protein>
<dbReference type="InterPro" id="IPR011009">
    <property type="entry name" value="Kinase-like_dom_sf"/>
</dbReference>
<accession>A0ABN7X8V3</accession>
<dbReference type="InterPro" id="IPR000719">
    <property type="entry name" value="Prot_kinase_dom"/>
</dbReference>
<proteinExistence type="predicted"/>
<keyword evidence="4" id="KW-1185">Reference proteome</keyword>
<feature type="binding site" evidence="1">
    <location>
        <position position="51"/>
    </location>
    <ligand>
        <name>ATP</name>
        <dbReference type="ChEBI" id="CHEBI:30616"/>
    </ligand>
</feature>
<comment type="caution">
    <text evidence="3">The sequence shown here is derived from an EMBL/GenBank/DDBJ whole genome shotgun (WGS) entry which is preliminary data.</text>
</comment>
<evidence type="ECO:0000313" key="4">
    <source>
        <dbReference type="Proteomes" id="UP000789901"/>
    </source>
</evidence>
<keyword evidence="1" id="KW-0067">ATP-binding</keyword>
<evidence type="ECO:0000259" key="2">
    <source>
        <dbReference type="PROSITE" id="PS50011"/>
    </source>
</evidence>
<dbReference type="PROSITE" id="PS50011">
    <property type="entry name" value="PROTEIN_KINASE_DOM"/>
    <property type="match status" value="1"/>
</dbReference>
<gene>
    <name evidence="3" type="ORF">GMARGA_LOCUS40107</name>
</gene>
<dbReference type="Gene3D" id="3.30.200.20">
    <property type="entry name" value="Phosphorylase Kinase, domain 1"/>
    <property type="match status" value="1"/>
</dbReference>
<organism evidence="3 4">
    <name type="scientific">Gigaspora margarita</name>
    <dbReference type="NCBI Taxonomy" id="4874"/>
    <lineage>
        <taxon>Eukaryota</taxon>
        <taxon>Fungi</taxon>
        <taxon>Fungi incertae sedis</taxon>
        <taxon>Mucoromycota</taxon>
        <taxon>Glomeromycotina</taxon>
        <taxon>Glomeromycetes</taxon>
        <taxon>Diversisporales</taxon>
        <taxon>Gigasporaceae</taxon>
        <taxon>Gigaspora</taxon>
    </lineage>
</organism>
<dbReference type="EMBL" id="CAJVQB010100054">
    <property type="protein sequence ID" value="CAG8850221.1"/>
    <property type="molecule type" value="Genomic_DNA"/>
</dbReference>
<dbReference type="Proteomes" id="UP000789901">
    <property type="component" value="Unassembled WGS sequence"/>
</dbReference>
<sequence>MSDWFKVAVEREYIKSFEYGSFENKKVIGKGRFGTVYSAYSKDMDQTIALKILHHSSINNNEDSFHQFVRE</sequence>
<evidence type="ECO:0000256" key="1">
    <source>
        <dbReference type="PROSITE-ProRule" id="PRU10141"/>
    </source>
</evidence>
<dbReference type="SUPFAM" id="SSF56112">
    <property type="entry name" value="Protein kinase-like (PK-like)"/>
    <property type="match status" value="1"/>
</dbReference>
<keyword evidence="1" id="KW-0547">Nucleotide-binding</keyword>
<dbReference type="InterPro" id="IPR017441">
    <property type="entry name" value="Protein_kinase_ATP_BS"/>
</dbReference>
<reference evidence="3 4" key="1">
    <citation type="submission" date="2021-06" db="EMBL/GenBank/DDBJ databases">
        <authorList>
            <person name="Kallberg Y."/>
            <person name="Tangrot J."/>
            <person name="Rosling A."/>
        </authorList>
    </citation>
    <scope>NUCLEOTIDE SEQUENCE [LARGE SCALE GENOMIC DNA]</scope>
    <source>
        <strain evidence="3 4">120-4 pot B 10/14</strain>
    </source>
</reference>
<feature type="domain" description="Protein kinase" evidence="2">
    <location>
        <begin position="22"/>
        <end position="71"/>
    </location>
</feature>
<evidence type="ECO:0000313" key="3">
    <source>
        <dbReference type="EMBL" id="CAG8850221.1"/>
    </source>
</evidence>